<dbReference type="CTD" id="9951548"/>
<gene>
    <name evidence="1" type="ORF">LOAG_14070</name>
</gene>
<protein>
    <submittedName>
        <fullName evidence="1">Uncharacterized protein</fullName>
    </submittedName>
</protein>
<reference evidence="1" key="1">
    <citation type="submission" date="2012-04" db="EMBL/GenBank/DDBJ databases">
        <title>The Genome Sequence of Loa loa.</title>
        <authorList>
            <consortium name="The Broad Institute Genome Sequencing Platform"/>
            <consortium name="Broad Institute Genome Sequencing Center for Infectious Disease"/>
            <person name="Nutman T.B."/>
            <person name="Fink D.L."/>
            <person name="Russ C."/>
            <person name="Young S."/>
            <person name="Zeng Q."/>
            <person name="Gargeya S."/>
            <person name="Alvarado L."/>
            <person name="Berlin A."/>
            <person name="Chapman S.B."/>
            <person name="Chen Z."/>
            <person name="Freedman E."/>
            <person name="Gellesch M."/>
            <person name="Goldberg J."/>
            <person name="Griggs A."/>
            <person name="Gujja S."/>
            <person name="Heilman E.R."/>
            <person name="Heiman D."/>
            <person name="Howarth C."/>
            <person name="Mehta T."/>
            <person name="Neiman D."/>
            <person name="Pearson M."/>
            <person name="Roberts A."/>
            <person name="Saif S."/>
            <person name="Shea T."/>
            <person name="Shenoy N."/>
            <person name="Sisk P."/>
            <person name="Stolte C."/>
            <person name="Sykes S."/>
            <person name="White J."/>
            <person name="Yandava C."/>
            <person name="Haas B."/>
            <person name="Henn M.R."/>
            <person name="Nusbaum C."/>
            <person name="Birren B."/>
        </authorList>
    </citation>
    <scope>NUCLEOTIDE SEQUENCE [LARGE SCALE GENOMIC DNA]</scope>
</reference>
<dbReference type="GeneID" id="9951548"/>
<evidence type="ECO:0000313" key="1">
    <source>
        <dbReference type="EMBL" id="EFO14449.1"/>
    </source>
</evidence>
<proteinExistence type="predicted"/>
<organism evidence="1">
    <name type="scientific">Loa loa</name>
    <name type="common">Eye worm</name>
    <name type="synonym">Filaria loa</name>
    <dbReference type="NCBI Taxonomy" id="7209"/>
    <lineage>
        <taxon>Eukaryota</taxon>
        <taxon>Metazoa</taxon>
        <taxon>Ecdysozoa</taxon>
        <taxon>Nematoda</taxon>
        <taxon>Chromadorea</taxon>
        <taxon>Rhabditida</taxon>
        <taxon>Spirurina</taxon>
        <taxon>Spiruromorpha</taxon>
        <taxon>Filarioidea</taxon>
        <taxon>Onchocercidae</taxon>
        <taxon>Loa</taxon>
    </lineage>
</organism>
<dbReference type="InParanoid" id="A0A1S0TIU1"/>
<name>A0A1S0TIU1_LOALO</name>
<dbReference type="KEGG" id="loa:LOAG_14070"/>
<sequence length="101" mass="11148">MTHRQIFEFGGGGIFNHETNSRKVTAAFGFSRSTSTGVTDTVFIEAILLMETNFTGSNDVYCPRLVNRLEMDAAEQDCHLRSQCRVAIILNGLHAGLGLRI</sequence>
<accession>A0A1S0TIU1</accession>
<dbReference type="AlphaFoldDB" id="A0A1S0TIU1"/>
<dbReference type="RefSeq" id="XP_003149620.1">
    <property type="nucleotide sequence ID" value="XM_003149572.1"/>
</dbReference>
<dbReference type="EMBL" id="JH712217">
    <property type="protein sequence ID" value="EFO14449.1"/>
    <property type="molecule type" value="Genomic_DNA"/>
</dbReference>